<dbReference type="PANTHER" id="PTHR12308:SF51">
    <property type="entry name" value="ANOCTAMIN-8"/>
    <property type="match status" value="1"/>
</dbReference>
<feature type="transmembrane region" description="Helical" evidence="6">
    <location>
        <begin position="61"/>
        <end position="81"/>
    </location>
</feature>
<dbReference type="GO" id="GO:0005886">
    <property type="term" value="C:plasma membrane"/>
    <property type="evidence" value="ECO:0007669"/>
    <property type="project" value="TreeGrafter"/>
</dbReference>
<comment type="caution">
    <text evidence="8">The sequence shown here is derived from an EMBL/GenBank/DDBJ whole genome shotgun (WGS) entry which is preliminary data.</text>
</comment>
<evidence type="ECO:0000256" key="2">
    <source>
        <dbReference type="ARBA" id="ARBA00009671"/>
    </source>
</evidence>
<comment type="similarity">
    <text evidence="2 6">Belongs to the anoctamin family.</text>
</comment>
<dbReference type="GO" id="GO:0005254">
    <property type="term" value="F:chloride channel activity"/>
    <property type="evidence" value="ECO:0007669"/>
    <property type="project" value="TreeGrafter"/>
</dbReference>
<evidence type="ECO:0000259" key="7">
    <source>
        <dbReference type="Pfam" id="PF04547"/>
    </source>
</evidence>
<dbReference type="AlphaFoldDB" id="A0AAD9NZ23"/>
<keyword evidence="9" id="KW-1185">Reference proteome</keyword>
<feature type="transmembrane region" description="Helical" evidence="6">
    <location>
        <begin position="93"/>
        <end position="114"/>
    </location>
</feature>
<comment type="caution">
    <text evidence="6">Lacks conserved residue(s) required for the propagation of feature annotation.</text>
</comment>
<protein>
    <recommendedName>
        <fullName evidence="6">Anoctamin</fullName>
    </recommendedName>
</protein>
<dbReference type="InterPro" id="IPR049452">
    <property type="entry name" value="Anoctamin_TM"/>
</dbReference>
<dbReference type="EMBL" id="JAODUO010000246">
    <property type="protein sequence ID" value="KAK2185051.1"/>
    <property type="molecule type" value="Genomic_DNA"/>
</dbReference>
<evidence type="ECO:0000313" key="8">
    <source>
        <dbReference type="EMBL" id="KAK2185051.1"/>
    </source>
</evidence>
<feature type="transmembrane region" description="Helical" evidence="6">
    <location>
        <begin position="7"/>
        <end position="24"/>
    </location>
</feature>
<evidence type="ECO:0000313" key="9">
    <source>
        <dbReference type="Proteomes" id="UP001209878"/>
    </source>
</evidence>
<comment type="subcellular location">
    <subcellularLocation>
        <location evidence="1 6">Membrane</location>
        <topology evidence="1 6">Multi-pass membrane protein</topology>
    </subcellularLocation>
</comment>
<evidence type="ECO:0000256" key="1">
    <source>
        <dbReference type="ARBA" id="ARBA00004141"/>
    </source>
</evidence>
<evidence type="ECO:0000256" key="3">
    <source>
        <dbReference type="ARBA" id="ARBA00022692"/>
    </source>
</evidence>
<dbReference type="Proteomes" id="UP001209878">
    <property type="component" value="Unassembled WGS sequence"/>
</dbReference>
<name>A0AAD9NZ23_RIDPI</name>
<dbReference type="InterPro" id="IPR007632">
    <property type="entry name" value="Anoctamin"/>
</dbReference>
<accession>A0AAD9NZ23</accession>
<gene>
    <name evidence="8" type="ORF">NP493_247g03085</name>
</gene>
<dbReference type="Pfam" id="PF04547">
    <property type="entry name" value="Anoctamin"/>
    <property type="match status" value="1"/>
</dbReference>
<keyword evidence="3 6" id="KW-0812">Transmembrane</keyword>
<evidence type="ECO:0000256" key="4">
    <source>
        <dbReference type="ARBA" id="ARBA00022989"/>
    </source>
</evidence>
<reference evidence="8" key="1">
    <citation type="journal article" date="2023" name="Mol. Biol. Evol.">
        <title>Third-Generation Sequencing Reveals the Adaptive Role of the Epigenome in Three Deep-Sea Polychaetes.</title>
        <authorList>
            <person name="Perez M."/>
            <person name="Aroh O."/>
            <person name="Sun Y."/>
            <person name="Lan Y."/>
            <person name="Juniper S.K."/>
            <person name="Young C.R."/>
            <person name="Angers B."/>
            <person name="Qian P.Y."/>
        </authorList>
    </citation>
    <scope>NUCLEOTIDE SEQUENCE</scope>
    <source>
        <strain evidence="8">R07B-5</strain>
    </source>
</reference>
<sequence length="142" mass="16136">MFIQFGYVTLFSCAFPTAAMWALLNNVIEIRSDAFKLCMTYQRPFGVRVATIGTWQKALELMSIVAVLVNCVLIGTSDLSNRLFPDMSASERIIYIVVFEHVLLVMRLLIAHAIPDVPLWVAQQKARLEFLRREAFKVSLVP</sequence>
<dbReference type="PANTHER" id="PTHR12308">
    <property type="entry name" value="ANOCTAMIN"/>
    <property type="match status" value="1"/>
</dbReference>
<feature type="domain" description="Anoctamin transmembrane" evidence="7">
    <location>
        <begin position="1"/>
        <end position="127"/>
    </location>
</feature>
<evidence type="ECO:0000256" key="5">
    <source>
        <dbReference type="ARBA" id="ARBA00023136"/>
    </source>
</evidence>
<keyword evidence="4 6" id="KW-1133">Transmembrane helix</keyword>
<organism evidence="8 9">
    <name type="scientific">Ridgeia piscesae</name>
    <name type="common">Tubeworm</name>
    <dbReference type="NCBI Taxonomy" id="27915"/>
    <lineage>
        <taxon>Eukaryota</taxon>
        <taxon>Metazoa</taxon>
        <taxon>Spiralia</taxon>
        <taxon>Lophotrochozoa</taxon>
        <taxon>Annelida</taxon>
        <taxon>Polychaeta</taxon>
        <taxon>Sedentaria</taxon>
        <taxon>Canalipalpata</taxon>
        <taxon>Sabellida</taxon>
        <taxon>Siboglinidae</taxon>
        <taxon>Ridgeia</taxon>
    </lineage>
</organism>
<evidence type="ECO:0000256" key="6">
    <source>
        <dbReference type="RuleBase" id="RU280814"/>
    </source>
</evidence>
<keyword evidence="5 6" id="KW-0472">Membrane</keyword>
<proteinExistence type="inferred from homology"/>